<name>A0AA36CEW9_9BILA</name>
<feature type="region of interest" description="Disordered" evidence="1">
    <location>
        <begin position="1"/>
        <end position="34"/>
    </location>
</feature>
<feature type="region of interest" description="Disordered" evidence="1">
    <location>
        <begin position="59"/>
        <end position="94"/>
    </location>
</feature>
<protein>
    <submittedName>
        <fullName evidence="2">Uncharacterized protein</fullName>
    </submittedName>
</protein>
<feature type="compositionally biased region" description="Acidic residues" evidence="1">
    <location>
        <begin position="59"/>
        <end position="86"/>
    </location>
</feature>
<dbReference type="AlphaFoldDB" id="A0AA36CEW9"/>
<evidence type="ECO:0000256" key="1">
    <source>
        <dbReference type="SAM" id="MobiDB-lite"/>
    </source>
</evidence>
<proteinExistence type="predicted"/>
<gene>
    <name evidence="2" type="ORF">MSPICULIGERA_LOCUS5715</name>
</gene>
<keyword evidence="3" id="KW-1185">Reference proteome</keyword>
<evidence type="ECO:0000313" key="2">
    <source>
        <dbReference type="EMBL" id="CAJ0567153.1"/>
    </source>
</evidence>
<feature type="compositionally biased region" description="Basic and acidic residues" evidence="1">
    <location>
        <begin position="24"/>
        <end position="34"/>
    </location>
</feature>
<comment type="caution">
    <text evidence="2">The sequence shown here is derived from an EMBL/GenBank/DDBJ whole genome shotgun (WGS) entry which is preliminary data.</text>
</comment>
<sequence length="94" mass="10615">MDSFRTLSDGDAALKMPSTSRTRCLTERGRRRNETAIGEELGDMPEMAEIEDDVIVDVAEEGELDDEDDDDFSDYEDEEMEDEAETSETRQGQA</sequence>
<dbReference type="Proteomes" id="UP001177023">
    <property type="component" value="Unassembled WGS sequence"/>
</dbReference>
<dbReference type="EMBL" id="CATQJA010001411">
    <property type="protein sequence ID" value="CAJ0567153.1"/>
    <property type="molecule type" value="Genomic_DNA"/>
</dbReference>
<feature type="non-terminal residue" evidence="2">
    <location>
        <position position="1"/>
    </location>
</feature>
<organism evidence="2 3">
    <name type="scientific">Mesorhabditis spiculigera</name>
    <dbReference type="NCBI Taxonomy" id="96644"/>
    <lineage>
        <taxon>Eukaryota</taxon>
        <taxon>Metazoa</taxon>
        <taxon>Ecdysozoa</taxon>
        <taxon>Nematoda</taxon>
        <taxon>Chromadorea</taxon>
        <taxon>Rhabditida</taxon>
        <taxon>Rhabditina</taxon>
        <taxon>Rhabditomorpha</taxon>
        <taxon>Rhabditoidea</taxon>
        <taxon>Rhabditidae</taxon>
        <taxon>Mesorhabditinae</taxon>
        <taxon>Mesorhabditis</taxon>
    </lineage>
</organism>
<evidence type="ECO:0000313" key="3">
    <source>
        <dbReference type="Proteomes" id="UP001177023"/>
    </source>
</evidence>
<reference evidence="2" key="1">
    <citation type="submission" date="2023-06" db="EMBL/GenBank/DDBJ databases">
        <authorList>
            <person name="Delattre M."/>
        </authorList>
    </citation>
    <scope>NUCLEOTIDE SEQUENCE</scope>
    <source>
        <strain evidence="2">AF72</strain>
    </source>
</reference>
<accession>A0AA36CEW9</accession>